<dbReference type="EMBL" id="JABAHT010000446">
    <property type="protein sequence ID" value="KAF4655799.1"/>
    <property type="molecule type" value="Genomic_DNA"/>
</dbReference>
<proteinExistence type="predicted"/>
<dbReference type="OrthoDB" id="431278at2759"/>
<gene>
    <name evidence="2" type="ORF">FOZ61_007370</name>
</gene>
<evidence type="ECO:0000313" key="3">
    <source>
        <dbReference type="Proteomes" id="UP000570595"/>
    </source>
</evidence>
<feature type="region of interest" description="Disordered" evidence="1">
    <location>
        <begin position="433"/>
        <end position="457"/>
    </location>
</feature>
<dbReference type="AlphaFoldDB" id="A0A7J6L9F6"/>
<comment type="caution">
    <text evidence="2">The sequence shown here is derived from an EMBL/GenBank/DDBJ whole genome shotgun (WGS) entry which is preliminary data.</text>
</comment>
<organism evidence="2 3">
    <name type="scientific">Perkinsus olseni</name>
    <name type="common">Perkinsus atlanticus</name>
    <dbReference type="NCBI Taxonomy" id="32597"/>
    <lineage>
        <taxon>Eukaryota</taxon>
        <taxon>Sar</taxon>
        <taxon>Alveolata</taxon>
        <taxon>Perkinsozoa</taxon>
        <taxon>Perkinsea</taxon>
        <taxon>Perkinsida</taxon>
        <taxon>Perkinsidae</taxon>
        <taxon>Perkinsus</taxon>
    </lineage>
</organism>
<sequence length="488" mass="54022">MSRDSDEQQASGSRAVDHGSGTSETPEDRKARLMAAKMPEQRSYDYLSDEDSLCSDYEEVSSDASSAAHYASVSNDGGPRGIKRVRRTSSPRASLQKRCSSDIKKRKISCSTSSSDNCHTLAEAHEEGRSPRAASGLTEELCGPAFDDYCKCDDPQDPVSLQRIWVEGQDGGRKASDEIEFLFSYYEDDKFIRGFSITTLQYMLRQPRPIQHPVSRKVIPDSVLERAEQMVKHLESTGAIDPVTVRDLASVPLKDLTRRDVQQLSLEVWQLMARQSVYVEEDTLVDMDRAQLLMLNSELRSMFTENFTVEQRRLFYPPDGTPFMKIHEAIIGGSEDIPPSSRSLGAVQGILRDLRTTKYFRPVLRGLSCDKCVWDLLDAVMGVLAGILTNAPENMKFMVSYVIVGALAVVSSPIRARYMTGLSHSFEIPPTGIHGDDGYSSDGDDGEFGHGVEEDDSDGEDLVKFLSNLFEASLKSCALMSTSVGSRG</sequence>
<dbReference type="Proteomes" id="UP000570595">
    <property type="component" value="Unassembled WGS sequence"/>
</dbReference>
<reference evidence="2 3" key="1">
    <citation type="submission" date="2020-04" db="EMBL/GenBank/DDBJ databases">
        <title>Perkinsus olseni comparative genomics.</title>
        <authorList>
            <person name="Bogema D.R."/>
        </authorList>
    </citation>
    <scope>NUCLEOTIDE SEQUENCE [LARGE SCALE GENOMIC DNA]</scope>
    <source>
        <strain evidence="2">ATCC PRA-179</strain>
    </source>
</reference>
<feature type="compositionally biased region" description="Low complexity" evidence="1">
    <location>
        <begin position="62"/>
        <end position="74"/>
    </location>
</feature>
<evidence type="ECO:0000313" key="2">
    <source>
        <dbReference type="EMBL" id="KAF4655799.1"/>
    </source>
</evidence>
<accession>A0A7J6L9F6</accession>
<protein>
    <submittedName>
        <fullName evidence="2">Uncharacterized protein</fullName>
    </submittedName>
</protein>
<name>A0A7J6L9F6_PEROL</name>
<evidence type="ECO:0000256" key="1">
    <source>
        <dbReference type="SAM" id="MobiDB-lite"/>
    </source>
</evidence>
<feature type="compositionally biased region" description="Acidic residues" evidence="1">
    <location>
        <begin position="47"/>
        <end position="61"/>
    </location>
</feature>
<feature type="region of interest" description="Disordered" evidence="1">
    <location>
        <begin position="1"/>
        <end position="98"/>
    </location>
</feature>